<keyword evidence="3" id="KW-1185">Reference proteome</keyword>
<dbReference type="RefSeq" id="WP_377212205.1">
    <property type="nucleotide sequence ID" value="NZ_JBHTJV010000005.1"/>
</dbReference>
<sequence>MRWDLMIEAGPVVMVHAGTAVLAFGLGMAVLWRRKGGRLHKSLGKVWVALMVVVSVSSFGINEIRLWGNFSPIHLLSIYTLGSLAFAIYAIRKGDIKSHQDTMRQLFVSALIIAGAFTFLPNRLMARFMGGETLSLAMPFIWLAVPLLVWLVYRAKVQGRDAEPAE</sequence>
<keyword evidence="1" id="KW-0812">Transmembrane</keyword>
<proteinExistence type="predicted"/>
<evidence type="ECO:0000313" key="2">
    <source>
        <dbReference type="EMBL" id="MFD0916348.1"/>
    </source>
</evidence>
<dbReference type="EMBL" id="JBHTJV010000005">
    <property type="protein sequence ID" value="MFD0916348.1"/>
    <property type="molecule type" value="Genomic_DNA"/>
</dbReference>
<accession>A0ABW3FF28</accession>
<evidence type="ECO:0000256" key="1">
    <source>
        <dbReference type="SAM" id="Phobius"/>
    </source>
</evidence>
<dbReference type="Pfam" id="PF10067">
    <property type="entry name" value="DUF2306"/>
    <property type="match status" value="1"/>
</dbReference>
<reference evidence="3" key="1">
    <citation type="journal article" date="2019" name="Int. J. Syst. Evol. Microbiol.">
        <title>The Global Catalogue of Microorganisms (GCM) 10K type strain sequencing project: providing services to taxonomists for standard genome sequencing and annotation.</title>
        <authorList>
            <consortium name="The Broad Institute Genomics Platform"/>
            <consortium name="The Broad Institute Genome Sequencing Center for Infectious Disease"/>
            <person name="Wu L."/>
            <person name="Ma J."/>
        </authorList>
    </citation>
    <scope>NUCLEOTIDE SEQUENCE [LARGE SCALE GENOMIC DNA]</scope>
    <source>
        <strain evidence="3">CCUG 60023</strain>
    </source>
</reference>
<protein>
    <submittedName>
        <fullName evidence="2">DUF2306 domain-containing protein</fullName>
    </submittedName>
</protein>
<organism evidence="2 3">
    <name type="scientific">Pseudahrensia aquimaris</name>
    <dbReference type="NCBI Taxonomy" id="744461"/>
    <lineage>
        <taxon>Bacteria</taxon>
        <taxon>Pseudomonadati</taxon>
        <taxon>Pseudomonadota</taxon>
        <taxon>Alphaproteobacteria</taxon>
        <taxon>Hyphomicrobiales</taxon>
        <taxon>Ahrensiaceae</taxon>
        <taxon>Pseudahrensia</taxon>
    </lineage>
</organism>
<feature type="transmembrane region" description="Helical" evidence="1">
    <location>
        <begin position="44"/>
        <end position="61"/>
    </location>
</feature>
<gene>
    <name evidence="2" type="ORF">ACFQ14_08020</name>
</gene>
<feature type="transmembrane region" description="Helical" evidence="1">
    <location>
        <begin position="73"/>
        <end position="91"/>
    </location>
</feature>
<feature type="transmembrane region" description="Helical" evidence="1">
    <location>
        <begin position="103"/>
        <end position="121"/>
    </location>
</feature>
<feature type="transmembrane region" description="Helical" evidence="1">
    <location>
        <begin position="133"/>
        <end position="153"/>
    </location>
</feature>
<evidence type="ECO:0000313" key="3">
    <source>
        <dbReference type="Proteomes" id="UP001597101"/>
    </source>
</evidence>
<name>A0ABW3FF28_9HYPH</name>
<comment type="caution">
    <text evidence="2">The sequence shown here is derived from an EMBL/GenBank/DDBJ whole genome shotgun (WGS) entry which is preliminary data.</text>
</comment>
<keyword evidence="1" id="KW-1133">Transmembrane helix</keyword>
<dbReference type="InterPro" id="IPR018750">
    <property type="entry name" value="DUF2306_membrane"/>
</dbReference>
<feature type="transmembrane region" description="Helical" evidence="1">
    <location>
        <begin position="12"/>
        <end position="32"/>
    </location>
</feature>
<dbReference type="Proteomes" id="UP001597101">
    <property type="component" value="Unassembled WGS sequence"/>
</dbReference>
<keyword evidence="1" id="KW-0472">Membrane</keyword>